<feature type="signal peptide" evidence="2">
    <location>
        <begin position="1"/>
        <end position="28"/>
    </location>
</feature>
<evidence type="ECO:0000313" key="3">
    <source>
        <dbReference type="EMBL" id="CAD9400603.1"/>
    </source>
</evidence>
<proteinExistence type="predicted"/>
<sequence length="502" mass="55477">MHSHSFDFASSFRALLFRLVFFIFLVQGEDVFFEETDTNMVCKREDLVCDKKARKCFKTKYCRTMRFSPPRKFLRSKIEQREKDEKEKVKGADAIITGESRSELFMSDDERETRPAGNVASRIKDGDEDEVLDVYCKRVDLVCYKSKDKCYPSRFCWSMKFTPGISGPSESAEKSAPKPEPSGPLSAPRANPFDSYSKPVMDIEKPRPLSAPRASLGGERFGERVGTQMMSAPRDDMSINVAEVYCKRADLACEVGSRQCFRTKYCSTGQFEPPGQSAPDSLESMERVIYPKNSAKPAHKEVAKWGDDDDDNLSETDLPTEWMGDAHEPPTESQGQMDMTGEELKQALINALGGAYAAKAWAQLEYSGVSLGGAPGSIAVKAGPLIPSMWIAKKKGQVDGTGYAYAQISFSNSAPLSSDELSQLLKNCPTTIKNIGRVSVLNIQACDLGPEAAGPLAQFIEIGAWTPRAQLWLDANPRLRASVSAIAQIQKAADEKSINIVW</sequence>
<reference evidence="3" key="1">
    <citation type="submission" date="2021-01" db="EMBL/GenBank/DDBJ databases">
        <authorList>
            <person name="Corre E."/>
            <person name="Pelletier E."/>
            <person name="Niang G."/>
            <person name="Scheremetjew M."/>
            <person name="Finn R."/>
            <person name="Kale V."/>
            <person name="Holt S."/>
            <person name="Cochrane G."/>
            <person name="Meng A."/>
            <person name="Brown T."/>
            <person name="Cohen L."/>
        </authorList>
    </citation>
    <scope>NUCLEOTIDE SEQUENCE</scope>
    <source>
        <strain evidence="3">CCMP1381</strain>
    </source>
</reference>
<feature type="region of interest" description="Disordered" evidence="1">
    <location>
        <begin position="299"/>
        <end position="336"/>
    </location>
</feature>
<feature type="chain" id="PRO_5030841093" evidence="2">
    <location>
        <begin position="29"/>
        <end position="502"/>
    </location>
</feature>
<name>A0A7S2BLJ5_9STRA</name>
<dbReference type="AlphaFoldDB" id="A0A7S2BLJ5"/>
<organism evidence="3">
    <name type="scientific">Octactis speculum</name>
    <dbReference type="NCBI Taxonomy" id="3111310"/>
    <lineage>
        <taxon>Eukaryota</taxon>
        <taxon>Sar</taxon>
        <taxon>Stramenopiles</taxon>
        <taxon>Ochrophyta</taxon>
        <taxon>Dictyochophyceae</taxon>
        <taxon>Dictyochales</taxon>
        <taxon>Dictyochaceae</taxon>
        <taxon>Octactis</taxon>
    </lineage>
</organism>
<keyword evidence="2" id="KW-0732">Signal</keyword>
<evidence type="ECO:0000256" key="1">
    <source>
        <dbReference type="SAM" id="MobiDB-lite"/>
    </source>
</evidence>
<protein>
    <submittedName>
        <fullName evidence="3">Uncharacterized protein</fullName>
    </submittedName>
</protein>
<feature type="region of interest" description="Disordered" evidence="1">
    <location>
        <begin position="167"/>
        <end position="217"/>
    </location>
</feature>
<accession>A0A7S2BLJ5</accession>
<gene>
    <name evidence="3" type="ORF">DSPE1174_LOCUS8502</name>
</gene>
<evidence type="ECO:0000256" key="2">
    <source>
        <dbReference type="SAM" id="SignalP"/>
    </source>
</evidence>
<dbReference type="EMBL" id="HBGS01016219">
    <property type="protein sequence ID" value="CAD9400603.1"/>
    <property type="molecule type" value="Transcribed_RNA"/>
</dbReference>